<gene>
    <name evidence="4" type="ORF">DFQ01_101185</name>
</gene>
<dbReference type="AlphaFoldDB" id="A0A2V2YZM4"/>
<accession>A0A2V2YZM4</accession>
<evidence type="ECO:0000256" key="1">
    <source>
        <dbReference type="ARBA" id="ARBA00010944"/>
    </source>
</evidence>
<dbReference type="SUPFAM" id="SSF51735">
    <property type="entry name" value="NAD(P)-binding Rossmann-fold domains"/>
    <property type="match status" value="1"/>
</dbReference>
<evidence type="ECO:0000259" key="3">
    <source>
        <dbReference type="Pfam" id="PF04321"/>
    </source>
</evidence>
<evidence type="ECO:0000256" key="2">
    <source>
        <dbReference type="RuleBase" id="RU364082"/>
    </source>
</evidence>
<dbReference type="InterPro" id="IPR036291">
    <property type="entry name" value="NAD(P)-bd_dom_sf"/>
</dbReference>
<dbReference type="GO" id="GO:0019305">
    <property type="term" value="P:dTDP-rhamnose biosynthetic process"/>
    <property type="evidence" value="ECO:0007669"/>
    <property type="project" value="UniProtKB-UniPathway"/>
</dbReference>
<keyword evidence="5" id="KW-1185">Reference proteome</keyword>
<feature type="domain" description="RmlD-like substrate binding" evidence="3">
    <location>
        <begin position="18"/>
        <end position="295"/>
    </location>
</feature>
<dbReference type="Gene3D" id="3.90.25.10">
    <property type="entry name" value="UDP-galactose 4-epimerase, domain 1"/>
    <property type="match status" value="1"/>
</dbReference>
<keyword evidence="2" id="KW-0521">NADP</keyword>
<dbReference type="EC" id="1.1.1.133" evidence="2"/>
<dbReference type="GO" id="GO:0008831">
    <property type="term" value="F:dTDP-4-dehydrorhamnose reductase activity"/>
    <property type="evidence" value="ECO:0007669"/>
    <property type="project" value="UniProtKB-EC"/>
</dbReference>
<comment type="pathway">
    <text evidence="2">Carbohydrate biosynthesis; dTDP-L-rhamnose biosynthesis.</text>
</comment>
<evidence type="ECO:0000313" key="5">
    <source>
        <dbReference type="Proteomes" id="UP000246635"/>
    </source>
</evidence>
<dbReference type="InterPro" id="IPR005913">
    <property type="entry name" value="dTDP_dehydrorham_reduct"/>
</dbReference>
<dbReference type="GO" id="GO:0005829">
    <property type="term" value="C:cytosol"/>
    <property type="evidence" value="ECO:0007669"/>
    <property type="project" value="TreeGrafter"/>
</dbReference>
<comment type="caution">
    <text evidence="4">The sequence shown here is derived from an EMBL/GenBank/DDBJ whole genome shotgun (WGS) entry which is preliminary data.</text>
</comment>
<keyword evidence="2" id="KW-0560">Oxidoreductase</keyword>
<dbReference type="Gene3D" id="3.40.50.720">
    <property type="entry name" value="NAD(P)-binding Rossmann-like Domain"/>
    <property type="match status" value="1"/>
</dbReference>
<comment type="similarity">
    <text evidence="1 2">Belongs to the dTDP-4-dehydrorhamnose reductase family.</text>
</comment>
<dbReference type="Pfam" id="PF04321">
    <property type="entry name" value="RmlD_sub_bind"/>
    <property type="match status" value="1"/>
</dbReference>
<name>A0A2V2YZM4_9BACL</name>
<dbReference type="InterPro" id="IPR029903">
    <property type="entry name" value="RmlD-like-bd"/>
</dbReference>
<dbReference type="CDD" id="cd05254">
    <property type="entry name" value="dTDP_HR_like_SDR_e"/>
    <property type="match status" value="1"/>
</dbReference>
<proteinExistence type="inferred from homology"/>
<organism evidence="4 5">
    <name type="scientific">Paenibacillus cellulosilyticus</name>
    <dbReference type="NCBI Taxonomy" id="375489"/>
    <lineage>
        <taxon>Bacteria</taxon>
        <taxon>Bacillati</taxon>
        <taxon>Bacillota</taxon>
        <taxon>Bacilli</taxon>
        <taxon>Bacillales</taxon>
        <taxon>Paenibacillaceae</taxon>
        <taxon>Paenibacillus</taxon>
    </lineage>
</organism>
<protein>
    <recommendedName>
        <fullName evidence="2">dTDP-4-dehydrorhamnose reductase</fullName>
        <ecNumber evidence="2">1.1.1.133</ecNumber>
    </recommendedName>
</protein>
<dbReference type="EMBL" id="QGTQ01000001">
    <property type="protein sequence ID" value="PWW08463.1"/>
    <property type="molecule type" value="Genomic_DNA"/>
</dbReference>
<dbReference type="PANTHER" id="PTHR10491">
    <property type="entry name" value="DTDP-4-DEHYDRORHAMNOSE REDUCTASE"/>
    <property type="match status" value="1"/>
</dbReference>
<dbReference type="UniPathway" id="UPA00124"/>
<evidence type="ECO:0000313" key="4">
    <source>
        <dbReference type="EMBL" id="PWW08463.1"/>
    </source>
</evidence>
<sequence>MTAEQSTVASMDKIAPIRVLVTGANGQLGRELMLRSDPAYELFGFGRDELDIADLAQCRAAVEQVRPHAVIHCAAYTAVDRAEADADNAYQVNAAGSRNIAIAAREAGAKLAYVSTDYVFDGRSTTPYNEYDETNPLTVYGKSKLAGEQLVQSLHDRYFIVRTAWVYGAHGANFVRTMLRLGEAGGTVKVVSDQFGSPTYTADLAQMLLSLIATEAYGIYHATNSGSCSWYEFAAAIFEEGGLPAKVEPCTTAEFPRPAPRPAYSVLDHSAIRANGLPPMRHWREALRDFMHQLRTPKG</sequence>
<reference evidence="4 5" key="1">
    <citation type="submission" date="2018-05" db="EMBL/GenBank/DDBJ databases">
        <title>Genomic Encyclopedia of Type Strains, Phase III (KMG-III): the genomes of soil and plant-associated and newly described type strains.</title>
        <authorList>
            <person name="Whitman W."/>
        </authorList>
    </citation>
    <scope>NUCLEOTIDE SEQUENCE [LARGE SCALE GENOMIC DNA]</scope>
    <source>
        <strain evidence="4 5">CECT 5696</strain>
    </source>
</reference>
<dbReference type="Proteomes" id="UP000246635">
    <property type="component" value="Unassembled WGS sequence"/>
</dbReference>
<comment type="function">
    <text evidence="2">Catalyzes the reduction of dTDP-6-deoxy-L-lyxo-4-hexulose to yield dTDP-L-rhamnose.</text>
</comment>
<dbReference type="NCBIfam" id="TIGR01214">
    <property type="entry name" value="rmlD"/>
    <property type="match status" value="1"/>
</dbReference>
<dbReference type="PANTHER" id="PTHR10491:SF4">
    <property type="entry name" value="METHIONINE ADENOSYLTRANSFERASE 2 SUBUNIT BETA"/>
    <property type="match status" value="1"/>
</dbReference>